<keyword evidence="3" id="KW-1185">Reference proteome</keyword>
<feature type="compositionally biased region" description="Polar residues" evidence="1">
    <location>
        <begin position="99"/>
        <end position="114"/>
    </location>
</feature>
<dbReference type="Proteomes" id="UP001443914">
    <property type="component" value="Unassembled WGS sequence"/>
</dbReference>
<feature type="compositionally biased region" description="Basic and acidic residues" evidence="1">
    <location>
        <begin position="130"/>
        <end position="144"/>
    </location>
</feature>
<proteinExistence type="predicted"/>
<gene>
    <name evidence="2" type="ORF">RND81_01G083700</name>
</gene>
<organism evidence="2 3">
    <name type="scientific">Saponaria officinalis</name>
    <name type="common">Common soapwort</name>
    <name type="synonym">Lychnis saponaria</name>
    <dbReference type="NCBI Taxonomy" id="3572"/>
    <lineage>
        <taxon>Eukaryota</taxon>
        <taxon>Viridiplantae</taxon>
        <taxon>Streptophyta</taxon>
        <taxon>Embryophyta</taxon>
        <taxon>Tracheophyta</taxon>
        <taxon>Spermatophyta</taxon>
        <taxon>Magnoliopsida</taxon>
        <taxon>eudicotyledons</taxon>
        <taxon>Gunneridae</taxon>
        <taxon>Pentapetalae</taxon>
        <taxon>Caryophyllales</taxon>
        <taxon>Caryophyllaceae</taxon>
        <taxon>Caryophylleae</taxon>
        <taxon>Saponaria</taxon>
    </lineage>
</organism>
<accession>A0AAW1N6A4</accession>
<evidence type="ECO:0000313" key="3">
    <source>
        <dbReference type="Proteomes" id="UP001443914"/>
    </source>
</evidence>
<feature type="compositionally biased region" description="Polar residues" evidence="1">
    <location>
        <begin position="34"/>
        <end position="45"/>
    </location>
</feature>
<name>A0AAW1N6A4_SAPOF</name>
<evidence type="ECO:0000313" key="2">
    <source>
        <dbReference type="EMBL" id="KAK9756240.1"/>
    </source>
</evidence>
<feature type="region of interest" description="Disordered" evidence="1">
    <location>
        <begin position="99"/>
        <end position="168"/>
    </location>
</feature>
<protein>
    <submittedName>
        <fullName evidence="2">Uncharacterized protein</fullName>
    </submittedName>
</protein>
<reference evidence="2" key="1">
    <citation type="submission" date="2024-03" db="EMBL/GenBank/DDBJ databases">
        <title>WGS assembly of Saponaria officinalis var. Norfolk2.</title>
        <authorList>
            <person name="Jenkins J."/>
            <person name="Shu S."/>
            <person name="Grimwood J."/>
            <person name="Barry K."/>
            <person name="Goodstein D."/>
            <person name="Schmutz J."/>
            <person name="Leebens-Mack J."/>
            <person name="Osbourn A."/>
        </authorList>
    </citation>
    <scope>NUCLEOTIDE SEQUENCE [LARGE SCALE GENOMIC DNA]</scope>
    <source>
        <strain evidence="2">JIC</strain>
    </source>
</reference>
<feature type="region of interest" description="Disordered" evidence="1">
    <location>
        <begin position="34"/>
        <end position="70"/>
    </location>
</feature>
<sequence>MADKRINEYERNRNQRIADNNTRLEALGIRRLANSMTNPVNSNKNNQRRAKKNGDANEKDPEYTPVYNSCSDEEFDPLNFEIVSKKVINSGGRQQVRLTPLKSVTNYSNSTTQRQQRRSPTEKEPDEDVERVCLKQKRSEKDVTMADILLQRKNVHESDKATTSKKNH</sequence>
<dbReference type="EMBL" id="JBDFQZ010000001">
    <property type="protein sequence ID" value="KAK9756240.1"/>
    <property type="molecule type" value="Genomic_DNA"/>
</dbReference>
<feature type="compositionally biased region" description="Basic and acidic residues" evidence="1">
    <location>
        <begin position="52"/>
        <end position="62"/>
    </location>
</feature>
<comment type="caution">
    <text evidence="2">The sequence shown here is derived from an EMBL/GenBank/DDBJ whole genome shotgun (WGS) entry which is preliminary data.</text>
</comment>
<dbReference type="AlphaFoldDB" id="A0AAW1N6A4"/>
<evidence type="ECO:0000256" key="1">
    <source>
        <dbReference type="SAM" id="MobiDB-lite"/>
    </source>
</evidence>